<keyword evidence="2" id="KW-1185">Reference proteome</keyword>
<accession>A0ABQ4K5S8</accession>
<gene>
    <name evidence="1" type="ORF">J1TS3_22180</name>
</gene>
<evidence type="ECO:0008006" key="3">
    <source>
        <dbReference type="Google" id="ProtNLM"/>
    </source>
</evidence>
<comment type="caution">
    <text evidence="1">The sequence shown here is derived from an EMBL/GenBank/DDBJ whole genome shotgun (WGS) entry which is preliminary data.</text>
</comment>
<evidence type="ECO:0000313" key="2">
    <source>
        <dbReference type="Proteomes" id="UP000680279"/>
    </source>
</evidence>
<proteinExistence type="predicted"/>
<dbReference type="SUPFAM" id="SSF140415">
    <property type="entry name" value="YppE-like"/>
    <property type="match status" value="1"/>
</dbReference>
<dbReference type="RefSeq" id="WP_212962989.1">
    <property type="nucleotide sequence ID" value="NZ_BOQT01000007.1"/>
</dbReference>
<dbReference type="Pfam" id="PF08807">
    <property type="entry name" value="DUF1798"/>
    <property type="match status" value="1"/>
</dbReference>
<dbReference type="Proteomes" id="UP000680279">
    <property type="component" value="Unassembled WGS sequence"/>
</dbReference>
<reference evidence="1 2" key="1">
    <citation type="submission" date="2021-03" db="EMBL/GenBank/DDBJ databases">
        <title>Antimicrobial resistance genes in bacteria isolated from Japanese honey, and their potential for conferring macrolide and lincosamide resistance in the American foulbrood pathogen Paenibacillus larvae.</title>
        <authorList>
            <person name="Okamoto M."/>
            <person name="Kumagai M."/>
            <person name="Kanamori H."/>
            <person name="Takamatsu D."/>
        </authorList>
    </citation>
    <scope>NUCLEOTIDE SEQUENCE [LARGE SCALE GENOMIC DNA]</scope>
    <source>
        <strain evidence="1 2">J1TS3</strain>
    </source>
</reference>
<dbReference type="EMBL" id="BOQT01000007">
    <property type="protein sequence ID" value="GIN21084.1"/>
    <property type="molecule type" value="Genomic_DNA"/>
</dbReference>
<evidence type="ECO:0000313" key="1">
    <source>
        <dbReference type="EMBL" id="GIN21084.1"/>
    </source>
</evidence>
<dbReference type="InterPro" id="IPR014913">
    <property type="entry name" value="YppE-like"/>
</dbReference>
<dbReference type="Gene3D" id="1.20.120.440">
    <property type="entry name" value="YppE-like"/>
    <property type="match status" value="1"/>
</dbReference>
<sequence>MMEYSQLKEMTRELLECNRQAAESFRYCRKTGKQVDFYTEVKPFADKVKVLSEEWEPTAVKWVTDIRPKNLYPLQIKNTAENIQMVSIRAFFPDTSIKRFKSHIQSIEYVLERILEEIEQNKSPDQ</sequence>
<name>A0ABQ4K5S8_9BACI</name>
<protein>
    <recommendedName>
        <fullName evidence="3">DUF1798 family protein</fullName>
    </recommendedName>
</protein>
<organism evidence="1 2">
    <name type="scientific">Siminovitchia fordii</name>
    <dbReference type="NCBI Taxonomy" id="254759"/>
    <lineage>
        <taxon>Bacteria</taxon>
        <taxon>Bacillati</taxon>
        <taxon>Bacillota</taxon>
        <taxon>Bacilli</taxon>
        <taxon>Bacillales</taxon>
        <taxon>Bacillaceae</taxon>
        <taxon>Siminovitchia</taxon>
    </lineage>
</organism>
<dbReference type="InterPro" id="IPR023351">
    <property type="entry name" value="YppE-like_sf"/>
</dbReference>